<comment type="similarity">
    <text evidence="1">Belongs to the alkB family.</text>
</comment>
<dbReference type="Gene3D" id="2.60.120.590">
    <property type="entry name" value="Alpha-ketoglutarate-dependent dioxygenase AlkB-like"/>
    <property type="match status" value="1"/>
</dbReference>
<comment type="caution">
    <text evidence="8">The sequence shown here is derived from an EMBL/GenBank/DDBJ whole genome shotgun (WGS) entry which is preliminary data.</text>
</comment>
<reference evidence="8" key="2">
    <citation type="journal article" date="2019" name="IMA Fungus">
        <title>Genome sequencing and comparison of five Tilletia species to identify candidate genes for the detection of regulated species infecting wheat.</title>
        <authorList>
            <person name="Nguyen H.D.T."/>
            <person name="Sultana T."/>
            <person name="Kesanakurti P."/>
            <person name="Hambleton S."/>
        </authorList>
    </citation>
    <scope>NUCLEOTIDE SEQUENCE</scope>
    <source>
        <strain evidence="8">DAOMC 236422</strain>
    </source>
</reference>
<dbReference type="GO" id="GO:0005634">
    <property type="term" value="C:nucleus"/>
    <property type="evidence" value="ECO:0007669"/>
    <property type="project" value="TreeGrafter"/>
</dbReference>
<keyword evidence="5" id="KW-0408">Iron</keyword>
<accession>A0A8X7N4V0</accession>
<keyword evidence="2" id="KW-0479">Metal-binding</keyword>
<evidence type="ECO:0000256" key="5">
    <source>
        <dbReference type="ARBA" id="ARBA00023004"/>
    </source>
</evidence>
<dbReference type="PANTHER" id="PTHR46030">
    <property type="entry name" value="ALPHA-KETOGLUTARATE-DEPENDENT DIOXYGENASE ALKB HOMOLOG 6"/>
    <property type="match status" value="1"/>
</dbReference>
<organism evidence="8 9">
    <name type="scientific">Tilletia walkeri</name>
    <dbReference type="NCBI Taxonomy" id="117179"/>
    <lineage>
        <taxon>Eukaryota</taxon>
        <taxon>Fungi</taxon>
        <taxon>Dikarya</taxon>
        <taxon>Basidiomycota</taxon>
        <taxon>Ustilaginomycotina</taxon>
        <taxon>Exobasidiomycetes</taxon>
        <taxon>Tilletiales</taxon>
        <taxon>Tilletiaceae</taxon>
        <taxon>Tilletia</taxon>
    </lineage>
</organism>
<dbReference type="AlphaFoldDB" id="A0A8X7N4V0"/>
<evidence type="ECO:0000256" key="3">
    <source>
        <dbReference type="ARBA" id="ARBA00022964"/>
    </source>
</evidence>
<dbReference type="Pfam" id="PF13532">
    <property type="entry name" value="2OG-FeII_Oxy_2"/>
    <property type="match status" value="1"/>
</dbReference>
<feature type="compositionally biased region" description="Basic and acidic residues" evidence="6">
    <location>
        <begin position="316"/>
        <end position="325"/>
    </location>
</feature>
<feature type="region of interest" description="Disordered" evidence="6">
    <location>
        <begin position="304"/>
        <end position="349"/>
    </location>
</feature>
<sequence>MSSGVDSESGLNSSQTRSSMTLAEARLAEPGPSSLVTASAVSNAGNGGGGENSPKEVALSGDQEAIGPTGGFFYFSDFISEQEEEYLLQQIQDAPALKWKILQNRRLQTWGGHLAGTGGNTLIPQPLPSFFTSFPDLIKRLADTGAFEGSKHGEANHCLVNEYLSGQGIMPHEDGGAYFPAVATISLGSHTLLDIYRYAEEPPSGTAQGEASGDTASKEGNEAATKTATEAQSEAPAARAREKDPAFSILQERRSLLITLGSAYRQYLHGIAERHVDEAEHLRSVINLHQLGDSVLKERVAQLLDSGSSTSSASKKSTEDSEKDTGTAALVSETTADTEALPATPLQGLQRETRVSLTFRDVEKVSMGLQKLLGRGGGKR</sequence>
<dbReference type="InterPro" id="IPR032862">
    <property type="entry name" value="ALKBH6"/>
</dbReference>
<dbReference type="InterPro" id="IPR027450">
    <property type="entry name" value="AlkB-like"/>
</dbReference>
<dbReference type="Proteomes" id="UP000078113">
    <property type="component" value="Unassembled WGS sequence"/>
</dbReference>
<feature type="domain" description="Alpha-ketoglutarate-dependent dioxygenase AlkB-like" evidence="7">
    <location>
        <begin position="122"/>
        <end position="360"/>
    </location>
</feature>
<proteinExistence type="inferred from homology"/>
<evidence type="ECO:0000256" key="2">
    <source>
        <dbReference type="ARBA" id="ARBA00022723"/>
    </source>
</evidence>
<evidence type="ECO:0000259" key="7">
    <source>
        <dbReference type="Pfam" id="PF13532"/>
    </source>
</evidence>
<name>A0A8X7N4V0_9BASI</name>
<feature type="compositionally biased region" description="Low complexity" evidence="6">
    <location>
        <begin position="305"/>
        <end position="315"/>
    </location>
</feature>
<dbReference type="EMBL" id="LWDG02000257">
    <property type="protein sequence ID" value="KAE8267112.1"/>
    <property type="molecule type" value="Genomic_DNA"/>
</dbReference>
<dbReference type="GO" id="GO:0051213">
    <property type="term" value="F:dioxygenase activity"/>
    <property type="evidence" value="ECO:0007669"/>
    <property type="project" value="UniProtKB-KW"/>
</dbReference>
<dbReference type="InterPro" id="IPR037151">
    <property type="entry name" value="AlkB-like_sf"/>
</dbReference>
<evidence type="ECO:0000313" key="8">
    <source>
        <dbReference type="EMBL" id="KAE8267112.1"/>
    </source>
</evidence>
<dbReference type="GO" id="GO:0046872">
    <property type="term" value="F:metal ion binding"/>
    <property type="evidence" value="ECO:0007669"/>
    <property type="project" value="UniProtKB-KW"/>
</dbReference>
<evidence type="ECO:0000256" key="1">
    <source>
        <dbReference type="ARBA" id="ARBA00007879"/>
    </source>
</evidence>
<gene>
    <name evidence="8" type="ORF">A4X09_0g5232</name>
</gene>
<feature type="region of interest" description="Disordered" evidence="6">
    <location>
        <begin position="1"/>
        <end position="57"/>
    </location>
</feature>
<keyword evidence="3" id="KW-0223">Dioxygenase</keyword>
<protein>
    <recommendedName>
        <fullName evidence="7">Alpha-ketoglutarate-dependent dioxygenase AlkB-like domain-containing protein</fullName>
    </recommendedName>
</protein>
<evidence type="ECO:0000313" key="9">
    <source>
        <dbReference type="Proteomes" id="UP000078113"/>
    </source>
</evidence>
<keyword evidence="9" id="KW-1185">Reference proteome</keyword>
<evidence type="ECO:0000256" key="4">
    <source>
        <dbReference type="ARBA" id="ARBA00023002"/>
    </source>
</evidence>
<feature type="region of interest" description="Disordered" evidence="6">
    <location>
        <begin position="203"/>
        <end position="246"/>
    </location>
</feature>
<reference evidence="8" key="1">
    <citation type="submission" date="2016-04" db="EMBL/GenBank/DDBJ databases">
        <authorList>
            <person name="Nguyen H.D."/>
            <person name="Samba Siva P."/>
            <person name="Cullis J."/>
            <person name="Levesque C.A."/>
            <person name="Hambleton S."/>
        </authorList>
    </citation>
    <scope>NUCLEOTIDE SEQUENCE</scope>
    <source>
        <strain evidence="8">DAOMC 236422</strain>
    </source>
</reference>
<evidence type="ECO:0000256" key="6">
    <source>
        <dbReference type="SAM" id="MobiDB-lite"/>
    </source>
</evidence>
<dbReference type="SUPFAM" id="SSF51197">
    <property type="entry name" value="Clavaminate synthase-like"/>
    <property type="match status" value="1"/>
</dbReference>
<dbReference type="PANTHER" id="PTHR46030:SF1">
    <property type="entry name" value="ALPHA-KETOGLUTARATE-DEPENDENT DIOXYGENASE ALKB HOMOLOG 6"/>
    <property type="match status" value="1"/>
</dbReference>
<keyword evidence="4" id="KW-0560">Oxidoreductase</keyword>
<feature type="compositionally biased region" description="Polar residues" evidence="6">
    <location>
        <begin position="1"/>
        <end position="21"/>
    </location>
</feature>